<name>A0A8J2WVB0_9STRA</name>
<proteinExistence type="predicted"/>
<feature type="region of interest" description="Disordered" evidence="1">
    <location>
        <begin position="976"/>
        <end position="1018"/>
    </location>
</feature>
<feature type="region of interest" description="Disordered" evidence="1">
    <location>
        <begin position="198"/>
        <end position="223"/>
    </location>
</feature>
<feature type="compositionally biased region" description="Acidic residues" evidence="1">
    <location>
        <begin position="203"/>
        <end position="223"/>
    </location>
</feature>
<gene>
    <name evidence="2" type="ORF">PECAL_2P00800</name>
</gene>
<feature type="compositionally biased region" description="Basic and acidic residues" evidence="1">
    <location>
        <begin position="246"/>
        <end position="258"/>
    </location>
</feature>
<dbReference type="InterPro" id="IPR000048">
    <property type="entry name" value="IQ_motif_EF-hand-BS"/>
</dbReference>
<dbReference type="SMART" id="SM00015">
    <property type="entry name" value="IQ"/>
    <property type="match status" value="7"/>
</dbReference>
<evidence type="ECO:0000313" key="3">
    <source>
        <dbReference type="Proteomes" id="UP000789595"/>
    </source>
</evidence>
<sequence length="1018" mass="110656">MIKSLRAPPPPAGKPAPPTAAARAEDHVATVLDGSATTWARIKAASDLGREIETIRRQGLPVGGLAAGAAPLMDALLELVGYASKQQRLWQVWSIKAPPPGEATARPAPPGAELTVADARTARQNCATVLGLVELLAAGDRAAAPSAREPLRHLPAEPESVLARAKVMRHALARKKRRARDELNRELAAARAEVARRLASEAADADDADASDGGDAPEDSAPTEDTFFDAEAALAALNAASDPDRGVEAKVEAVERSQPKPGTARQRRNEWRGYYLLALRAATVFVALYRMWPVRRRYARLRNAAICVEASAHMFLARRPFLRARAAARTVARTVRGHLGRLRAARARAARRRAREDAVVAPRTAQRYLRGCLAREAVAAHKRELAKEERCALRLQCAWYRNRDAFTTFLLLGCLRTTDEDDKAHEKLMRRYMRGKAATLVKKRHGAHRGRVANAAARRVQGAWLRYDSHDYVMRLRRQKWARRKIRCFLTARMNHRHDSSRRIAFCWWRALPGRFLRHLEHAIARFEAGEERLEAAAREDAAATIQAVINGQLTRARLRNAAAAVTAQTAVRGWQARLAARARRERRKETFVGRAVDRPLRDALLSRLNDYRRALHVWAAPIQARGRGWLTRSALRRVERAAGAFAVAAATIQRTQRSRARLALARAAVAAAKRARLGAYRSCGAVADVLGAVASTAGPPAGGAEPWLWFSPADPWAGVTAGALARRAGRPEAGAMLANRRISTLRQLADHRRRAGRLSARQEADEDALAECASLARAVLRRAAGEGAADGDAAALEAARPLRGDERPRAILEVCALRFGNLSRRRRDAGDASGVELAALPRPCQALVKALADGDRPAPRDLSRAAYARFVARHGDAARALQALEDGELGGPPWAASKAERDADDKRIRETLLHGRVALEKCWALLEEREGALAADGLLGSTVLSALADGAAVREVAAERSAAAAKALARAEAEARQRAEQKDALKRLSAENGGGGARAAKARTAKGSGRKPDARKR</sequence>
<protein>
    <submittedName>
        <fullName evidence="2">Uncharacterized protein</fullName>
    </submittedName>
</protein>
<reference evidence="2" key="1">
    <citation type="submission" date="2021-11" db="EMBL/GenBank/DDBJ databases">
        <authorList>
            <consortium name="Genoscope - CEA"/>
            <person name="William W."/>
        </authorList>
    </citation>
    <scope>NUCLEOTIDE SEQUENCE</scope>
</reference>
<evidence type="ECO:0000313" key="2">
    <source>
        <dbReference type="EMBL" id="CAH0367075.1"/>
    </source>
</evidence>
<feature type="region of interest" description="Disordered" evidence="1">
    <location>
        <begin position="246"/>
        <end position="265"/>
    </location>
</feature>
<feature type="compositionally biased region" description="Basic and acidic residues" evidence="1">
    <location>
        <begin position="976"/>
        <end position="990"/>
    </location>
</feature>
<keyword evidence="3" id="KW-1185">Reference proteome</keyword>
<accession>A0A8J2WVB0</accession>
<organism evidence="2 3">
    <name type="scientific">Pelagomonas calceolata</name>
    <dbReference type="NCBI Taxonomy" id="35677"/>
    <lineage>
        <taxon>Eukaryota</taxon>
        <taxon>Sar</taxon>
        <taxon>Stramenopiles</taxon>
        <taxon>Ochrophyta</taxon>
        <taxon>Pelagophyceae</taxon>
        <taxon>Pelagomonadales</taxon>
        <taxon>Pelagomonadaceae</taxon>
        <taxon>Pelagomonas</taxon>
    </lineage>
</organism>
<feature type="compositionally biased region" description="Pro residues" evidence="1">
    <location>
        <begin position="7"/>
        <end position="18"/>
    </location>
</feature>
<feature type="region of interest" description="Disordered" evidence="1">
    <location>
        <begin position="1"/>
        <end position="21"/>
    </location>
</feature>
<dbReference type="Proteomes" id="UP000789595">
    <property type="component" value="Unassembled WGS sequence"/>
</dbReference>
<dbReference type="OrthoDB" id="191834at2759"/>
<comment type="caution">
    <text evidence="2">The sequence shown here is derived from an EMBL/GenBank/DDBJ whole genome shotgun (WGS) entry which is preliminary data.</text>
</comment>
<dbReference type="PROSITE" id="PS50096">
    <property type="entry name" value="IQ"/>
    <property type="match status" value="4"/>
</dbReference>
<evidence type="ECO:0000256" key="1">
    <source>
        <dbReference type="SAM" id="MobiDB-lite"/>
    </source>
</evidence>
<dbReference type="AlphaFoldDB" id="A0A8J2WVB0"/>
<dbReference type="EMBL" id="CAKKNE010000002">
    <property type="protein sequence ID" value="CAH0367075.1"/>
    <property type="molecule type" value="Genomic_DNA"/>
</dbReference>